<dbReference type="EMBL" id="AENP01000021">
    <property type="protein sequence ID" value="EFR32718.1"/>
    <property type="molecule type" value="Genomic_DNA"/>
</dbReference>
<feature type="domain" description="Antitoxin SocA-like Panacea" evidence="1">
    <location>
        <begin position="2"/>
        <end position="92"/>
    </location>
</feature>
<dbReference type="eggNOG" id="ENOG5032SI3">
    <property type="taxonomic scope" value="Bacteria"/>
</dbReference>
<comment type="caution">
    <text evidence="2">The sequence shown here is derived from an EMBL/GenBank/DDBJ whole genome shotgun (WGS) entry which is preliminary data.</text>
</comment>
<evidence type="ECO:0000259" key="1">
    <source>
        <dbReference type="Pfam" id="PF13274"/>
    </source>
</evidence>
<dbReference type="Pfam" id="PF13274">
    <property type="entry name" value="SocA_Panacea"/>
    <property type="match status" value="1"/>
</dbReference>
<organism evidence="2 3">
    <name type="scientific">Peptoniphilus harei ACS-146-V-Sch2b</name>
    <dbReference type="NCBI Taxonomy" id="908338"/>
    <lineage>
        <taxon>Bacteria</taxon>
        <taxon>Bacillati</taxon>
        <taxon>Bacillota</taxon>
        <taxon>Tissierellia</taxon>
        <taxon>Tissierellales</taxon>
        <taxon>Peptoniphilaceae</taxon>
        <taxon>Peptoniphilus</taxon>
    </lineage>
</organism>
<sequence length="113" mass="13490">MRYKTQMTNISWYFDHYGPYSSDVYNILHQDKDIKVQKDTSNFGTVRYVVEPRKDKDSLNYVGLSDKEIEVIDEVITNTRLLSWNQLINYVYATLPIREGKKHTYLNLEEFDI</sequence>
<evidence type="ECO:0000313" key="3">
    <source>
        <dbReference type="Proteomes" id="UP000003705"/>
    </source>
</evidence>
<reference evidence="2 3" key="1">
    <citation type="submission" date="2010-10" db="EMBL/GenBank/DDBJ databases">
        <authorList>
            <person name="Durkin A.S."/>
            <person name="Madupu R."/>
            <person name="Torralba M."/>
            <person name="Gillis M."/>
            <person name="Methe B."/>
            <person name="Sutton G."/>
            <person name="Nelson K.E."/>
        </authorList>
    </citation>
    <scope>NUCLEOTIDE SEQUENCE [LARGE SCALE GENOMIC DNA]</scope>
    <source>
        <strain evidence="2 3">ACS-146-V-Sch2b</strain>
    </source>
</reference>
<protein>
    <recommendedName>
        <fullName evidence="1">Antitoxin SocA-like Panacea domain-containing protein</fullName>
    </recommendedName>
</protein>
<accession>E4KZE4</accession>
<gene>
    <name evidence="2" type="ORF">HMPREF9286_0899</name>
</gene>
<name>E4KZE4_9FIRM</name>
<proteinExistence type="predicted"/>
<dbReference type="InterPro" id="IPR025272">
    <property type="entry name" value="SocA_Panacea"/>
</dbReference>
<keyword evidence="3" id="KW-1185">Reference proteome</keyword>
<dbReference type="Proteomes" id="UP000003705">
    <property type="component" value="Unassembled WGS sequence"/>
</dbReference>
<evidence type="ECO:0000313" key="2">
    <source>
        <dbReference type="EMBL" id="EFR32718.1"/>
    </source>
</evidence>
<dbReference type="AlphaFoldDB" id="E4KZE4"/>